<feature type="chain" id="PRO_5042966128" evidence="3">
    <location>
        <begin position="22"/>
        <end position="296"/>
    </location>
</feature>
<feature type="region of interest" description="Disordered" evidence="1">
    <location>
        <begin position="148"/>
        <end position="209"/>
    </location>
</feature>
<evidence type="ECO:0000256" key="1">
    <source>
        <dbReference type="SAM" id="MobiDB-lite"/>
    </source>
</evidence>
<feature type="compositionally biased region" description="Acidic residues" evidence="1">
    <location>
        <begin position="149"/>
        <end position="165"/>
    </location>
</feature>
<reference evidence="4 5" key="1">
    <citation type="submission" date="2019-10" db="EMBL/GenBank/DDBJ databases">
        <title>Assembly and Annotation for the nematode Trichostrongylus colubriformis.</title>
        <authorList>
            <person name="Martin J."/>
        </authorList>
    </citation>
    <scope>NUCLEOTIDE SEQUENCE [LARGE SCALE GENOMIC DNA]</scope>
    <source>
        <strain evidence="4">G859</strain>
        <tissue evidence="4">Whole worm</tissue>
    </source>
</reference>
<proteinExistence type="predicted"/>
<keyword evidence="5" id="KW-1185">Reference proteome</keyword>
<evidence type="ECO:0000313" key="5">
    <source>
        <dbReference type="Proteomes" id="UP001331761"/>
    </source>
</evidence>
<keyword evidence="2" id="KW-1133">Transmembrane helix</keyword>
<evidence type="ECO:0000256" key="3">
    <source>
        <dbReference type="SAM" id="SignalP"/>
    </source>
</evidence>
<keyword evidence="2" id="KW-0472">Membrane</keyword>
<feature type="compositionally biased region" description="Acidic residues" evidence="1">
    <location>
        <begin position="180"/>
        <end position="207"/>
    </location>
</feature>
<feature type="transmembrane region" description="Helical" evidence="2">
    <location>
        <begin position="261"/>
        <end position="284"/>
    </location>
</feature>
<evidence type="ECO:0000256" key="2">
    <source>
        <dbReference type="SAM" id="Phobius"/>
    </source>
</evidence>
<organism evidence="4 5">
    <name type="scientific">Trichostrongylus colubriformis</name>
    <name type="common">Black scour worm</name>
    <dbReference type="NCBI Taxonomy" id="6319"/>
    <lineage>
        <taxon>Eukaryota</taxon>
        <taxon>Metazoa</taxon>
        <taxon>Ecdysozoa</taxon>
        <taxon>Nematoda</taxon>
        <taxon>Chromadorea</taxon>
        <taxon>Rhabditida</taxon>
        <taxon>Rhabditina</taxon>
        <taxon>Rhabditomorpha</taxon>
        <taxon>Strongyloidea</taxon>
        <taxon>Trichostrongylidae</taxon>
        <taxon>Trichostrongylus</taxon>
    </lineage>
</organism>
<keyword evidence="2" id="KW-0812">Transmembrane</keyword>
<dbReference type="Proteomes" id="UP001331761">
    <property type="component" value="Unassembled WGS sequence"/>
</dbReference>
<comment type="caution">
    <text evidence="4">The sequence shown here is derived from an EMBL/GenBank/DDBJ whole genome shotgun (WGS) entry which is preliminary data.</text>
</comment>
<sequence>MLLTWVILLPLSLASICPLKGHQVCNIRNEEYFHEDNKHQCTCAVTVASDRPAPEQSCTNLIKRDDDGSFPVVSLAFNLKESPDMDEFPEESFRDTISGALRVDPADILLLRVNCQGTDDTLTVQFAVLKKEVEKVRKQTKVKKIVTKEDDDGDDEDDDVDEDDQEDKKKDDGGKGDNGKDDEDDDDDSDGNDDDDDEDEDDDDDDEFVKYDKKMFVDAESVATRMKAMGHLSQIADLQLDTIEYTEDLIALEYEPDNSTLFIQAVVAAVSVVLMMALGIWATCRKNGYQDDLQKV</sequence>
<keyword evidence="3" id="KW-0732">Signal</keyword>
<gene>
    <name evidence="4" type="ORF">GCK32_000896</name>
</gene>
<evidence type="ECO:0000313" key="4">
    <source>
        <dbReference type="EMBL" id="KAK5969862.1"/>
    </source>
</evidence>
<dbReference type="AlphaFoldDB" id="A0AAN8F0L6"/>
<accession>A0AAN8F0L6</accession>
<dbReference type="EMBL" id="WIXE01019652">
    <property type="protein sequence ID" value="KAK5969862.1"/>
    <property type="molecule type" value="Genomic_DNA"/>
</dbReference>
<name>A0AAN8F0L6_TRICO</name>
<feature type="compositionally biased region" description="Basic and acidic residues" evidence="1">
    <location>
        <begin position="166"/>
        <end position="179"/>
    </location>
</feature>
<feature type="signal peptide" evidence="3">
    <location>
        <begin position="1"/>
        <end position="21"/>
    </location>
</feature>
<protein>
    <submittedName>
        <fullName evidence="4">Uncharacterized protein</fullName>
    </submittedName>
</protein>